<keyword evidence="2" id="KW-0813">Transport</keyword>
<dbReference type="EMBL" id="FOCG01000001">
    <property type="protein sequence ID" value="SEM49496.1"/>
    <property type="molecule type" value="Genomic_DNA"/>
</dbReference>
<evidence type="ECO:0000256" key="3">
    <source>
        <dbReference type="ARBA" id="ARBA00022729"/>
    </source>
</evidence>
<sequence length="518" mass="57966">MKLKHLAILFLMLVMTFTSSCGQKPASSTTSDATPKTTLVYGSNDYSSINPALYEHGEINSLIFSGLTARDKDNKITAGLAESWEYDKDTFVYTFHLRKGVLWHDGKPFTSKDVKFTLGAIMNPDNASEIASNYEDITAIETPDENIVKINLKAPNVAMLDYLTIGILPAHLLDGKDLASDSFNQSPVGTGPYKLTEWDFGQSIILEKNTNYYLGEPKIERIIFKIVPDTKARALQLKSGELDMAQITPQDAEEFKKGDHYQVYNMNTSDYRGILYNFNNPLFRDHRELPAALSYAIDRQPIIDSVLLGKGKVAYSPLQMSEYNNPDIEKYDYNPEKAKSLLQAGGWKQGADGIYEKDGTRLAFTINCSEGDQVRVDMANICAQQLREIGADVKVAVNAQTDWENQDSYLIGWGSPFDPDDHTYKVFGTNKGSNFSAYSNAKVDELLKKARETDITADRLKYYRDFQTELAKDPAYTFIAYVDAIYVTDKNISGITESTVLGHHGVGIFWNVADWAIA</sequence>
<evidence type="ECO:0000313" key="6">
    <source>
        <dbReference type="EMBL" id="SEM49496.1"/>
    </source>
</evidence>
<protein>
    <submittedName>
        <fullName evidence="6">Peptide/nickel transport system substrate-binding protein</fullName>
    </submittedName>
</protein>
<dbReference type="GO" id="GO:1904680">
    <property type="term" value="F:peptide transmembrane transporter activity"/>
    <property type="evidence" value="ECO:0007669"/>
    <property type="project" value="TreeGrafter"/>
</dbReference>
<dbReference type="InterPro" id="IPR000914">
    <property type="entry name" value="SBP_5_dom"/>
</dbReference>
<feature type="domain" description="Solute-binding protein family 5" evidence="5">
    <location>
        <begin position="75"/>
        <end position="433"/>
    </location>
</feature>
<feature type="signal peptide" evidence="4">
    <location>
        <begin position="1"/>
        <end position="20"/>
    </location>
</feature>
<dbReference type="AlphaFoldDB" id="A0A1H7YTF1"/>
<dbReference type="RefSeq" id="WP_092750847.1">
    <property type="nucleotide sequence ID" value="NZ_FOCG01000001.1"/>
</dbReference>
<evidence type="ECO:0000259" key="5">
    <source>
        <dbReference type="Pfam" id="PF00496"/>
    </source>
</evidence>
<dbReference type="InterPro" id="IPR030678">
    <property type="entry name" value="Peptide/Ni-bd"/>
</dbReference>
<dbReference type="GO" id="GO:0042597">
    <property type="term" value="C:periplasmic space"/>
    <property type="evidence" value="ECO:0007669"/>
    <property type="project" value="UniProtKB-ARBA"/>
</dbReference>
<evidence type="ECO:0000256" key="4">
    <source>
        <dbReference type="SAM" id="SignalP"/>
    </source>
</evidence>
<dbReference type="CDD" id="cd08518">
    <property type="entry name" value="PBP2_NikA_DppA_OppA_like_19"/>
    <property type="match status" value="1"/>
</dbReference>
<gene>
    <name evidence="6" type="ORF">SAMN05216180_0241</name>
</gene>
<dbReference type="OrthoDB" id="239741at2"/>
<dbReference type="Pfam" id="PF00496">
    <property type="entry name" value="SBP_bac_5"/>
    <property type="match status" value="1"/>
</dbReference>
<dbReference type="GO" id="GO:0015833">
    <property type="term" value="P:peptide transport"/>
    <property type="evidence" value="ECO:0007669"/>
    <property type="project" value="TreeGrafter"/>
</dbReference>
<dbReference type="PANTHER" id="PTHR30290:SF9">
    <property type="entry name" value="OLIGOPEPTIDE-BINDING PROTEIN APPA"/>
    <property type="match status" value="1"/>
</dbReference>
<accession>A0A1H7YTF1</accession>
<dbReference type="SUPFAM" id="SSF53850">
    <property type="entry name" value="Periplasmic binding protein-like II"/>
    <property type="match status" value="1"/>
</dbReference>
<dbReference type="STRING" id="474960.SAMN05216180_0241"/>
<dbReference type="Gene3D" id="3.10.105.10">
    <property type="entry name" value="Dipeptide-binding Protein, Domain 3"/>
    <property type="match status" value="1"/>
</dbReference>
<dbReference type="GO" id="GO:0043190">
    <property type="term" value="C:ATP-binding cassette (ABC) transporter complex"/>
    <property type="evidence" value="ECO:0007669"/>
    <property type="project" value="InterPro"/>
</dbReference>
<evidence type="ECO:0000256" key="2">
    <source>
        <dbReference type="ARBA" id="ARBA00022448"/>
    </source>
</evidence>
<dbReference type="PANTHER" id="PTHR30290">
    <property type="entry name" value="PERIPLASMIC BINDING COMPONENT OF ABC TRANSPORTER"/>
    <property type="match status" value="1"/>
</dbReference>
<dbReference type="Gene3D" id="3.90.76.10">
    <property type="entry name" value="Dipeptide-binding Protein, Domain 1"/>
    <property type="match status" value="1"/>
</dbReference>
<keyword evidence="3 4" id="KW-0732">Signal</keyword>
<dbReference type="Proteomes" id="UP000199158">
    <property type="component" value="Unassembled WGS sequence"/>
</dbReference>
<dbReference type="PIRSF" id="PIRSF002741">
    <property type="entry name" value="MppA"/>
    <property type="match status" value="1"/>
</dbReference>
<dbReference type="InterPro" id="IPR039424">
    <property type="entry name" value="SBP_5"/>
</dbReference>
<comment type="similarity">
    <text evidence="1">Belongs to the bacterial solute-binding protein 5 family.</text>
</comment>
<dbReference type="Gene3D" id="3.40.190.10">
    <property type="entry name" value="Periplasmic binding protein-like II"/>
    <property type="match status" value="1"/>
</dbReference>
<evidence type="ECO:0000256" key="1">
    <source>
        <dbReference type="ARBA" id="ARBA00005695"/>
    </source>
</evidence>
<keyword evidence="7" id="KW-1185">Reference proteome</keyword>
<evidence type="ECO:0000313" key="7">
    <source>
        <dbReference type="Proteomes" id="UP000199158"/>
    </source>
</evidence>
<organism evidence="6 7">
    <name type="scientific">Hydrogenoanaerobacterium saccharovorans</name>
    <dbReference type="NCBI Taxonomy" id="474960"/>
    <lineage>
        <taxon>Bacteria</taxon>
        <taxon>Bacillati</taxon>
        <taxon>Bacillota</taxon>
        <taxon>Clostridia</taxon>
        <taxon>Eubacteriales</taxon>
        <taxon>Oscillospiraceae</taxon>
        <taxon>Hydrogenoanaerobacterium</taxon>
    </lineage>
</organism>
<reference evidence="6 7" key="1">
    <citation type="submission" date="2016-10" db="EMBL/GenBank/DDBJ databases">
        <authorList>
            <person name="de Groot N.N."/>
        </authorList>
    </citation>
    <scope>NUCLEOTIDE SEQUENCE [LARGE SCALE GENOMIC DNA]</scope>
    <source>
        <strain evidence="6 7">CGMCC 1.5070</strain>
    </source>
</reference>
<proteinExistence type="inferred from homology"/>
<dbReference type="PROSITE" id="PS51257">
    <property type="entry name" value="PROKAR_LIPOPROTEIN"/>
    <property type="match status" value="1"/>
</dbReference>
<feature type="chain" id="PRO_5038837286" evidence="4">
    <location>
        <begin position="21"/>
        <end position="518"/>
    </location>
</feature>
<name>A0A1H7YTF1_9FIRM</name>